<organism evidence="2 3">
    <name type="scientific">Anisodus acutangulus</name>
    <dbReference type="NCBI Taxonomy" id="402998"/>
    <lineage>
        <taxon>Eukaryota</taxon>
        <taxon>Viridiplantae</taxon>
        <taxon>Streptophyta</taxon>
        <taxon>Embryophyta</taxon>
        <taxon>Tracheophyta</taxon>
        <taxon>Spermatophyta</taxon>
        <taxon>Magnoliopsida</taxon>
        <taxon>eudicotyledons</taxon>
        <taxon>Gunneridae</taxon>
        <taxon>Pentapetalae</taxon>
        <taxon>asterids</taxon>
        <taxon>lamiids</taxon>
        <taxon>Solanales</taxon>
        <taxon>Solanaceae</taxon>
        <taxon>Solanoideae</taxon>
        <taxon>Hyoscyameae</taxon>
        <taxon>Anisodus</taxon>
    </lineage>
</organism>
<dbReference type="PANTHER" id="PTHR34222:SF99">
    <property type="entry name" value="PROTEIN, PUTATIVE-RELATED"/>
    <property type="match status" value="1"/>
</dbReference>
<reference evidence="3" key="1">
    <citation type="journal article" date="2023" name="Proc. Natl. Acad. Sci. U.S.A.">
        <title>Genomic and structural basis for evolution of tropane alkaloid biosynthesis.</title>
        <authorList>
            <person name="Wanga Y.-J."/>
            <person name="Taina T."/>
            <person name="Yua J.-Y."/>
            <person name="Lia J."/>
            <person name="Xua B."/>
            <person name="Chenc J."/>
            <person name="D'Auriad J.C."/>
            <person name="Huanga J.-P."/>
            <person name="Huanga S.-X."/>
        </authorList>
    </citation>
    <scope>NUCLEOTIDE SEQUENCE [LARGE SCALE GENOMIC DNA]</scope>
    <source>
        <strain evidence="3">cv. KIB-2019</strain>
    </source>
</reference>
<dbReference type="AlphaFoldDB" id="A0A9Q1LTL0"/>
<keyword evidence="3" id="KW-1185">Reference proteome</keyword>
<evidence type="ECO:0000256" key="1">
    <source>
        <dbReference type="SAM" id="MobiDB-lite"/>
    </source>
</evidence>
<dbReference type="OrthoDB" id="1751612at2759"/>
<gene>
    <name evidence="2" type="ORF">K7X08_028637</name>
</gene>
<evidence type="ECO:0000313" key="2">
    <source>
        <dbReference type="EMBL" id="KAJ8544126.1"/>
    </source>
</evidence>
<name>A0A9Q1LTL0_9SOLA</name>
<dbReference type="PANTHER" id="PTHR34222">
    <property type="entry name" value="GAG_PRE-INTEGRS DOMAIN-CONTAINING PROTEIN"/>
    <property type="match status" value="1"/>
</dbReference>
<proteinExistence type="predicted"/>
<dbReference type="Proteomes" id="UP001152561">
    <property type="component" value="Unassembled WGS sequence"/>
</dbReference>
<accession>A0A9Q1LTL0</accession>
<feature type="region of interest" description="Disordered" evidence="1">
    <location>
        <begin position="139"/>
        <end position="158"/>
    </location>
</feature>
<evidence type="ECO:0000313" key="3">
    <source>
        <dbReference type="Proteomes" id="UP001152561"/>
    </source>
</evidence>
<protein>
    <submittedName>
        <fullName evidence="2">Uncharacterized protein</fullName>
    </submittedName>
</protein>
<dbReference type="EMBL" id="JAJAGQ010000014">
    <property type="protein sequence ID" value="KAJ8544126.1"/>
    <property type="molecule type" value="Genomic_DNA"/>
</dbReference>
<comment type="caution">
    <text evidence="2">The sequence shown here is derived from an EMBL/GenBank/DDBJ whole genome shotgun (WGS) entry which is preliminary data.</text>
</comment>
<sequence>MGLNEVYTVVRGSTLMMNPLPSMTQAFSIFVQEEKQRELKPRGAQLVIESTSLNARSCSTRGFMTNYSAGSSSSTLYPVEGNNYHVGSTSRFPHSTGGTNYVGSTSRFHLFCEFYKKPGHTKEKFFKLHGYPQRNPQHNYHHNNQNQGHNTNYNQNQNHRFNKGKRIAANVHGSPTDMMLNKRYDVESQNDNSNISLTKE</sequence>